<dbReference type="InterPro" id="IPR012334">
    <property type="entry name" value="Pectin_lyas_fold"/>
</dbReference>
<dbReference type="KEGG" id="vg:55814361"/>
<evidence type="ECO:0000259" key="4">
    <source>
        <dbReference type="Pfam" id="PF13229"/>
    </source>
</evidence>
<dbReference type="Proteomes" id="UP000422347">
    <property type="component" value="Segment"/>
</dbReference>
<dbReference type="GeneID" id="55814361"/>
<keyword evidence="6" id="KW-1185">Reference proteome</keyword>
<sequence length="602" mass="66281">MSLDNFRNRTIIWDTVNKDFPQPIQIMQGDVNARTLLIKIVDNGVEIDLTGHSLKLTYQYTNNGNSGFVIIPPKDLAKGEFILVIPTEMTTTGVIEANLILLNESLEQVIVSKSLTFISDNSTVTDLAQEVNNKIDDFTKLLLENMPQVMRSELNDLHAQTEANLSDIEALQDSIAKIAEAQANSLPLNVKWFGAKGDGVADDTLSIQRAIDTGFSVFIPPGKYNVKELKGFSSGQIIQGISKAESWGGKNTQNITLLNGIGSADNYVIKNNVWTDGILPTAITVKNLSIEGSKKTNGILVGNSSTIEGVKIQNCINGLSKIKVSNVMNCQINNCTNGVMTAVDSKITNNFFYYNEVGINFDNSNDNSIVNNKIEWNRIGISLTKATFNLISNNIIDRNTTYGIYTFNTANTTILGNQFERNLTNHLYLQGSQFNISTNSFFRKNSEDNQSGKMAPDIAIFAKSVSNSMITNNFVNGKMFNKTGTDYSSNVNYSANTIDGINPDNISISIPETTVAHDQDTKIIIPLPSYFDGALNNPYNVEIVSQKTLITTQDGNFYSNGGIIKSIYMSKSGIELTIINYYKDDLKIAGTIKVRCVYPSLY</sequence>
<evidence type="ECO:0000313" key="6">
    <source>
        <dbReference type="Proteomes" id="UP000422347"/>
    </source>
</evidence>
<evidence type="ECO:0000259" key="3">
    <source>
        <dbReference type="Pfam" id="PF10651"/>
    </source>
</evidence>
<reference evidence="5 6" key="1">
    <citation type="submission" date="2019-10" db="EMBL/GenBank/DDBJ databases">
        <authorList>
            <person name="Brinks E."/>
        </authorList>
    </citation>
    <scope>NUCLEOTIDE SEQUENCE [LARGE SCALE GENOMIC DNA]</scope>
</reference>
<dbReference type="InterPro" id="IPR039448">
    <property type="entry name" value="Beta_helix"/>
</dbReference>
<proteinExistence type="predicted"/>
<dbReference type="GO" id="GO:0044423">
    <property type="term" value="C:virion component"/>
    <property type="evidence" value="ECO:0007669"/>
    <property type="project" value="UniProtKB-KW"/>
</dbReference>
<evidence type="ECO:0000256" key="2">
    <source>
        <dbReference type="ARBA" id="ARBA00022844"/>
    </source>
</evidence>
<dbReference type="RefSeq" id="YP_009884989.1">
    <property type="nucleotide sequence ID" value="NC_049476.1"/>
</dbReference>
<dbReference type="SUPFAM" id="SSF51126">
    <property type="entry name" value="Pectin lyase-like"/>
    <property type="match status" value="1"/>
</dbReference>
<dbReference type="InterPro" id="IPR022441">
    <property type="entry name" value="Para_beta_helix_rpt-2"/>
</dbReference>
<keyword evidence="2" id="KW-0946">Virion</keyword>
<dbReference type="InterPro" id="IPR011050">
    <property type="entry name" value="Pectin_lyase_fold/virulence"/>
</dbReference>
<organism evidence="5 6">
    <name type="scientific">Lactococcus phage P4565</name>
    <dbReference type="NCBI Taxonomy" id="2662297"/>
    <lineage>
        <taxon>Viruses</taxon>
        <taxon>Duplodnaviria</taxon>
        <taxon>Heunggongvirae</taxon>
        <taxon>Uroviricota</taxon>
        <taxon>Caudoviricetes</taxon>
        <taxon>Skunavirus</taxon>
        <taxon>Skunavirus P4565</taxon>
    </lineage>
</organism>
<feature type="domain" description="Right handed beta helix" evidence="4">
    <location>
        <begin position="297"/>
        <end position="441"/>
    </location>
</feature>
<evidence type="ECO:0000313" key="5">
    <source>
        <dbReference type="EMBL" id="QGJ85184.1"/>
    </source>
</evidence>
<dbReference type="GO" id="GO:0019058">
    <property type="term" value="P:viral life cycle"/>
    <property type="evidence" value="ECO:0007669"/>
    <property type="project" value="UniProtKB-ARBA"/>
</dbReference>
<dbReference type="GO" id="GO:0051701">
    <property type="term" value="P:biological process involved in interaction with host"/>
    <property type="evidence" value="ECO:0007669"/>
    <property type="project" value="UniProtKB-ARBA"/>
</dbReference>
<dbReference type="Gene3D" id="2.160.20.10">
    <property type="entry name" value="Single-stranded right-handed beta-helix, Pectin lyase-like"/>
    <property type="match status" value="1"/>
</dbReference>
<dbReference type="InterPro" id="IPR006626">
    <property type="entry name" value="PbH1"/>
</dbReference>
<dbReference type="SMART" id="SM00710">
    <property type="entry name" value="PbH1"/>
    <property type="match status" value="4"/>
</dbReference>
<accession>A0A649V2Y6</accession>
<dbReference type="InterPro" id="IPR018913">
    <property type="entry name" value="BppU_N"/>
</dbReference>
<dbReference type="Pfam" id="PF10651">
    <property type="entry name" value="BppU_N"/>
    <property type="match status" value="1"/>
</dbReference>
<dbReference type="Pfam" id="PF13229">
    <property type="entry name" value="Beta_helix"/>
    <property type="match status" value="1"/>
</dbReference>
<dbReference type="Gene3D" id="2.60.40.3350">
    <property type="match status" value="1"/>
</dbReference>
<feature type="domain" description="BppU N-terminal" evidence="3">
    <location>
        <begin position="13"/>
        <end position="147"/>
    </location>
</feature>
<comment type="subcellular location">
    <subcellularLocation>
        <location evidence="1">Virion</location>
    </subcellularLocation>
</comment>
<protein>
    <submittedName>
        <fullName evidence="5">Neck protein</fullName>
    </submittedName>
</protein>
<name>A0A649V2Y6_9CAUD</name>
<dbReference type="NCBIfam" id="TIGR03804">
    <property type="entry name" value="para_beta_helix"/>
    <property type="match status" value="1"/>
</dbReference>
<evidence type="ECO:0000256" key="1">
    <source>
        <dbReference type="ARBA" id="ARBA00004328"/>
    </source>
</evidence>
<dbReference type="EMBL" id="MN552150">
    <property type="protein sequence ID" value="QGJ85184.1"/>
    <property type="molecule type" value="Genomic_DNA"/>
</dbReference>